<evidence type="ECO:0000313" key="1">
    <source>
        <dbReference type="EMBL" id="CAB4130956.1"/>
    </source>
</evidence>
<gene>
    <name evidence="1" type="ORF">UFOVP129_38</name>
</gene>
<accession>A0A6J5LCQ6</accession>
<proteinExistence type="predicted"/>
<reference evidence="1" key="1">
    <citation type="submission" date="2020-04" db="EMBL/GenBank/DDBJ databases">
        <authorList>
            <person name="Chiriac C."/>
            <person name="Salcher M."/>
            <person name="Ghai R."/>
            <person name="Kavagutti S V."/>
        </authorList>
    </citation>
    <scope>NUCLEOTIDE SEQUENCE</scope>
</reference>
<name>A0A6J5LCQ6_9CAUD</name>
<protein>
    <submittedName>
        <fullName evidence="1">Uncharacterized protein</fullName>
    </submittedName>
</protein>
<organism evidence="1">
    <name type="scientific">uncultured Caudovirales phage</name>
    <dbReference type="NCBI Taxonomy" id="2100421"/>
    <lineage>
        <taxon>Viruses</taxon>
        <taxon>Duplodnaviria</taxon>
        <taxon>Heunggongvirae</taxon>
        <taxon>Uroviricota</taxon>
        <taxon>Caudoviricetes</taxon>
        <taxon>Peduoviridae</taxon>
        <taxon>Maltschvirus</taxon>
        <taxon>Maltschvirus maltsch</taxon>
    </lineage>
</organism>
<dbReference type="EMBL" id="LR796245">
    <property type="protein sequence ID" value="CAB4130956.1"/>
    <property type="molecule type" value="Genomic_DNA"/>
</dbReference>
<sequence>MKILDVTMVTDSKQFFPKEGTLVFLQDAYKEQLSNLAQSLINGLGNAYSSSTVYVLWGCVNSGSGSNFIISAGAVFYNGEIFSVDAVSLTVSGGNIPVANIVTTQYTVNADPVTFSDSTTANIHNIRKVSIGSGTAGSGISNYTDLVALNFVTPSQVLTLTNTTAFTPTADYQPATKKYVDSNGVQILAKGYTPLGAIPSGTQNYVIPLGTTVGVNYKVVASVVNNNGSNAECSWYIDNTYSSKTTGFKLYIHCTGSTSADIYFDWFVIAR</sequence>